<evidence type="ECO:0000313" key="2">
    <source>
        <dbReference type="EMBL" id="KAK3795374.1"/>
    </source>
</evidence>
<protein>
    <submittedName>
        <fullName evidence="2">Uncharacterized protein</fullName>
    </submittedName>
</protein>
<keyword evidence="3" id="KW-1185">Reference proteome</keyword>
<reference evidence="2" key="1">
    <citation type="journal article" date="2023" name="G3 (Bethesda)">
        <title>A reference genome for the long-term kleptoplast-retaining sea slug Elysia crispata morphotype clarki.</title>
        <authorList>
            <person name="Eastman K.E."/>
            <person name="Pendleton A.L."/>
            <person name="Shaikh M.A."/>
            <person name="Suttiyut T."/>
            <person name="Ogas R."/>
            <person name="Tomko P."/>
            <person name="Gavelis G."/>
            <person name="Widhalm J.R."/>
            <person name="Wisecaver J.H."/>
        </authorList>
    </citation>
    <scope>NUCLEOTIDE SEQUENCE</scope>
    <source>
        <strain evidence="2">ECLA1</strain>
    </source>
</reference>
<sequence length="234" mass="25359">MNRSSGRDWGNGLRGKGTTPVVSPSGVSPGIDINPTHGGRGNSFVDEMSNPQNHSETIAPRLINNNTASLCSGVVHQGFRGLPLPKSKVDNLLQLDLSAGKCNEFATDLLSLIASRIHCQDPNETPKGPPLEGVERLPPSLRGRFILLCEMSNPPQRGVETPAEELRDVKLNPFGGFGATLNRFGINNKQPIPRRIPARRGERKRRTDLGATLRGNTAGATISNLKFPPKERIH</sequence>
<feature type="region of interest" description="Disordered" evidence="1">
    <location>
        <begin position="198"/>
        <end position="234"/>
    </location>
</feature>
<dbReference type="EMBL" id="JAWDGP010001067">
    <property type="protein sequence ID" value="KAK3795374.1"/>
    <property type="molecule type" value="Genomic_DNA"/>
</dbReference>
<feature type="compositionally biased region" description="Polar residues" evidence="1">
    <location>
        <begin position="214"/>
        <end position="224"/>
    </location>
</feature>
<gene>
    <name evidence="2" type="ORF">RRG08_000232</name>
</gene>
<evidence type="ECO:0000256" key="1">
    <source>
        <dbReference type="SAM" id="MobiDB-lite"/>
    </source>
</evidence>
<feature type="region of interest" description="Disordered" evidence="1">
    <location>
        <begin position="1"/>
        <end position="53"/>
    </location>
</feature>
<name>A0AAE1E5Q9_9GAST</name>
<dbReference type="AlphaFoldDB" id="A0AAE1E5Q9"/>
<accession>A0AAE1E5Q9</accession>
<evidence type="ECO:0000313" key="3">
    <source>
        <dbReference type="Proteomes" id="UP001283361"/>
    </source>
</evidence>
<organism evidence="2 3">
    <name type="scientific">Elysia crispata</name>
    <name type="common">lettuce slug</name>
    <dbReference type="NCBI Taxonomy" id="231223"/>
    <lineage>
        <taxon>Eukaryota</taxon>
        <taxon>Metazoa</taxon>
        <taxon>Spiralia</taxon>
        <taxon>Lophotrochozoa</taxon>
        <taxon>Mollusca</taxon>
        <taxon>Gastropoda</taxon>
        <taxon>Heterobranchia</taxon>
        <taxon>Euthyneura</taxon>
        <taxon>Panpulmonata</taxon>
        <taxon>Sacoglossa</taxon>
        <taxon>Placobranchoidea</taxon>
        <taxon>Plakobranchidae</taxon>
        <taxon>Elysia</taxon>
    </lineage>
</organism>
<dbReference type="Proteomes" id="UP001283361">
    <property type="component" value="Unassembled WGS sequence"/>
</dbReference>
<proteinExistence type="predicted"/>
<comment type="caution">
    <text evidence="2">The sequence shown here is derived from an EMBL/GenBank/DDBJ whole genome shotgun (WGS) entry which is preliminary data.</text>
</comment>